<dbReference type="InterPro" id="IPR050465">
    <property type="entry name" value="UPF0194_transport"/>
</dbReference>
<dbReference type="RefSeq" id="WP_120518044.1">
    <property type="nucleotide sequence ID" value="NZ_QXZY01000011.1"/>
</dbReference>
<gene>
    <name evidence="3" type="ORF">EG028_19965</name>
</gene>
<dbReference type="Gene3D" id="2.40.50.100">
    <property type="match status" value="1"/>
</dbReference>
<dbReference type="PANTHER" id="PTHR32347:SF23">
    <property type="entry name" value="BLL5650 PROTEIN"/>
    <property type="match status" value="1"/>
</dbReference>
<name>A0A3N4M7S1_9BACT</name>
<dbReference type="Gene3D" id="2.40.30.170">
    <property type="match status" value="1"/>
</dbReference>
<comment type="subcellular location">
    <subcellularLocation>
        <location evidence="1">Cell envelope</location>
    </subcellularLocation>
</comment>
<dbReference type="PANTHER" id="PTHR32347">
    <property type="entry name" value="EFFLUX SYSTEM COMPONENT YKNX-RELATED"/>
    <property type="match status" value="1"/>
</dbReference>
<reference evidence="4" key="1">
    <citation type="submission" date="2018-11" db="EMBL/GenBank/DDBJ databases">
        <title>Chitinophaga lutea sp.nov., isolate from arsenic contaminated soil.</title>
        <authorList>
            <person name="Zong Y."/>
        </authorList>
    </citation>
    <scope>NUCLEOTIDE SEQUENCE [LARGE SCALE GENOMIC DNA]</scope>
    <source>
        <strain evidence="4">YLT18</strain>
    </source>
</reference>
<comment type="caution">
    <text evidence="3">The sequence shown here is derived from an EMBL/GenBank/DDBJ whole genome shotgun (WGS) entry which is preliminary data.</text>
</comment>
<dbReference type="GO" id="GO:0030313">
    <property type="term" value="C:cell envelope"/>
    <property type="evidence" value="ECO:0007669"/>
    <property type="project" value="UniProtKB-SubCell"/>
</dbReference>
<evidence type="ECO:0000256" key="1">
    <source>
        <dbReference type="ARBA" id="ARBA00004196"/>
    </source>
</evidence>
<dbReference type="AlphaFoldDB" id="A0A3N4M7S1"/>
<proteinExistence type="predicted"/>
<dbReference type="EMBL" id="RMBX01000011">
    <property type="protein sequence ID" value="RPD39401.1"/>
    <property type="molecule type" value="Genomic_DNA"/>
</dbReference>
<sequence length="300" mass="32780">MQTTFLSFALVSALCFTACSDNEDAADAYGNFESTEVIVSAEATGRLLSFDVEEGAVLAANTLVGGIDSIQLKLRKDQLGANIRAVLSKKPDVSPQLAVIRQQIATQQKEKTRIENLFKANAATSKQLDDINAAIAVLEKQYASTASSLNTQVTGISSETQPLQVQVEQVREQLAQSRVVNPVNGTVLTKYVEKGEVVTYGKPLYKIADLQTMYLRAYISENQLSRIKTGQQVNVQLDQPDGTLKSLPGTVSWIASEAEFTPKTIQTREERVHLVYALKVRVQNDGSLKIGMPGEMRIAK</sequence>
<evidence type="ECO:0000256" key="2">
    <source>
        <dbReference type="ARBA" id="ARBA00023054"/>
    </source>
</evidence>
<dbReference type="OrthoDB" id="9778236at2"/>
<evidence type="ECO:0000313" key="3">
    <source>
        <dbReference type="EMBL" id="RPD39401.1"/>
    </source>
</evidence>
<keyword evidence="4" id="KW-1185">Reference proteome</keyword>
<accession>A0A3N4M7S1</accession>
<dbReference type="Proteomes" id="UP000279089">
    <property type="component" value="Unassembled WGS sequence"/>
</dbReference>
<protein>
    <submittedName>
        <fullName evidence="3">HlyD family efflux transporter periplasmic adaptor subunit</fullName>
    </submittedName>
</protein>
<organism evidence="3 4">
    <name type="scientific">Chitinophaga barathri</name>
    <dbReference type="NCBI Taxonomy" id="1647451"/>
    <lineage>
        <taxon>Bacteria</taxon>
        <taxon>Pseudomonadati</taxon>
        <taxon>Bacteroidota</taxon>
        <taxon>Chitinophagia</taxon>
        <taxon>Chitinophagales</taxon>
        <taxon>Chitinophagaceae</taxon>
        <taxon>Chitinophaga</taxon>
    </lineage>
</organism>
<keyword evidence="2" id="KW-0175">Coiled coil</keyword>
<dbReference type="SUPFAM" id="SSF111369">
    <property type="entry name" value="HlyD-like secretion proteins"/>
    <property type="match status" value="1"/>
</dbReference>
<evidence type="ECO:0000313" key="4">
    <source>
        <dbReference type="Proteomes" id="UP000279089"/>
    </source>
</evidence>